<evidence type="ECO:0000313" key="5">
    <source>
        <dbReference type="Proteomes" id="UP001280121"/>
    </source>
</evidence>
<proteinExistence type="inferred from homology"/>
<dbReference type="AlphaFoldDB" id="A0AAE0CQX6"/>
<dbReference type="PANTHER" id="PTHR24096">
    <property type="entry name" value="LONG-CHAIN-FATTY-ACID--COA LIGASE"/>
    <property type="match status" value="1"/>
</dbReference>
<accession>A0AAE0CQX6</accession>
<evidence type="ECO:0000256" key="2">
    <source>
        <dbReference type="ARBA" id="ARBA00022598"/>
    </source>
</evidence>
<sequence>MEIMGAPHNINKQKDEVAWVVPVAFVVRSNGFELTEEAVKKYIAKQVVFYKRVHNVYFVHEIPKSPPSKILRKELRSKLAATPSTIS</sequence>
<dbReference type="Proteomes" id="UP001280121">
    <property type="component" value="Unassembled WGS sequence"/>
</dbReference>
<dbReference type="InterPro" id="IPR045851">
    <property type="entry name" value="AMP-bd_C_sf"/>
</dbReference>
<evidence type="ECO:0000256" key="1">
    <source>
        <dbReference type="ARBA" id="ARBA00006432"/>
    </source>
</evidence>
<organism evidence="4 5">
    <name type="scientific">Dipteronia dyeriana</name>
    <dbReference type="NCBI Taxonomy" id="168575"/>
    <lineage>
        <taxon>Eukaryota</taxon>
        <taxon>Viridiplantae</taxon>
        <taxon>Streptophyta</taxon>
        <taxon>Embryophyta</taxon>
        <taxon>Tracheophyta</taxon>
        <taxon>Spermatophyta</taxon>
        <taxon>Magnoliopsida</taxon>
        <taxon>eudicotyledons</taxon>
        <taxon>Gunneridae</taxon>
        <taxon>Pentapetalae</taxon>
        <taxon>rosids</taxon>
        <taxon>malvids</taxon>
        <taxon>Sapindales</taxon>
        <taxon>Sapindaceae</taxon>
        <taxon>Hippocastanoideae</taxon>
        <taxon>Acereae</taxon>
        <taxon>Dipteronia</taxon>
    </lineage>
</organism>
<evidence type="ECO:0000259" key="3">
    <source>
        <dbReference type="Pfam" id="PF13193"/>
    </source>
</evidence>
<dbReference type="SUPFAM" id="SSF56801">
    <property type="entry name" value="Acetyl-CoA synthetase-like"/>
    <property type="match status" value="1"/>
</dbReference>
<protein>
    <recommendedName>
        <fullName evidence="3">AMP-binding enzyme C-terminal domain-containing protein</fullName>
    </recommendedName>
</protein>
<keyword evidence="5" id="KW-1185">Reference proteome</keyword>
<reference evidence="4" key="1">
    <citation type="journal article" date="2023" name="Plant J.">
        <title>Genome sequences and population genomics provide insights into the demographic history, inbreeding, and mutation load of two 'living fossil' tree species of Dipteronia.</title>
        <authorList>
            <person name="Feng Y."/>
            <person name="Comes H.P."/>
            <person name="Chen J."/>
            <person name="Zhu S."/>
            <person name="Lu R."/>
            <person name="Zhang X."/>
            <person name="Li P."/>
            <person name="Qiu J."/>
            <person name="Olsen K.M."/>
            <person name="Qiu Y."/>
        </authorList>
    </citation>
    <scope>NUCLEOTIDE SEQUENCE</scope>
    <source>
        <strain evidence="4">KIB01</strain>
    </source>
</reference>
<evidence type="ECO:0000313" key="4">
    <source>
        <dbReference type="EMBL" id="KAK2660116.1"/>
    </source>
</evidence>
<comment type="caution">
    <text evidence="4">The sequence shown here is derived from an EMBL/GenBank/DDBJ whole genome shotgun (WGS) entry which is preliminary data.</text>
</comment>
<dbReference type="EMBL" id="JANJYI010000002">
    <property type="protein sequence ID" value="KAK2660116.1"/>
    <property type="molecule type" value="Genomic_DNA"/>
</dbReference>
<keyword evidence="2" id="KW-0436">Ligase</keyword>
<name>A0AAE0CQX6_9ROSI</name>
<dbReference type="Gene3D" id="3.30.300.30">
    <property type="match status" value="1"/>
</dbReference>
<gene>
    <name evidence="4" type="ORF">Ddye_006649</name>
</gene>
<dbReference type="PANTHER" id="PTHR24096:SF169">
    <property type="entry name" value="4-COUMARATE--COA LIGASE 3"/>
    <property type="match status" value="1"/>
</dbReference>
<feature type="domain" description="AMP-binding enzyme C-terminal" evidence="3">
    <location>
        <begin position="14"/>
        <end position="67"/>
    </location>
</feature>
<comment type="similarity">
    <text evidence="1">Belongs to the ATP-dependent AMP-binding enzyme family.</text>
</comment>
<dbReference type="Pfam" id="PF13193">
    <property type="entry name" value="AMP-binding_C"/>
    <property type="match status" value="1"/>
</dbReference>
<dbReference type="InterPro" id="IPR025110">
    <property type="entry name" value="AMP-bd_C"/>
</dbReference>
<dbReference type="GO" id="GO:0016207">
    <property type="term" value="F:4-coumarate-CoA ligase activity"/>
    <property type="evidence" value="ECO:0007669"/>
    <property type="project" value="TreeGrafter"/>
</dbReference>